<comment type="caution">
    <text evidence="1">The sequence shown here is derived from an EMBL/GenBank/DDBJ whole genome shotgun (WGS) entry which is preliminary data.</text>
</comment>
<accession>A0A2N0D866</accession>
<dbReference type="STRING" id="1041146.GCA_000427985_03700"/>
<evidence type="ECO:0000313" key="1">
    <source>
        <dbReference type="EMBL" id="PKA42300.1"/>
    </source>
</evidence>
<organism evidence="1 2">
    <name type="scientific">Rhizobium sullae</name>
    <name type="common">Rhizobium hedysari</name>
    <dbReference type="NCBI Taxonomy" id="50338"/>
    <lineage>
        <taxon>Bacteria</taxon>
        <taxon>Pseudomonadati</taxon>
        <taxon>Pseudomonadota</taxon>
        <taxon>Alphaproteobacteria</taxon>
        <taxon>Hyphomicrobiales</taxon>
        <taxon>Rhizobiaceae</taxon>
        <taxon>Rhizobium/Agrobacterium group</taxon>
        <taxon>Rhizobium</taxon>
    </lineage>
</organism>
<dbReference type="AlphaFoldDB" id="A0A2N0D866"/>
<protein>
    <submittedName>
        <fullName evidence="1">Uncharacterized protein</fullName>
    </submittedName>
</protein>
<evidence type="ECO:0000313" key="2">
    <source>
        <dbReference type="Proteomes" id="UP000232164"/>
    </source>
</evidence>
<name>A0A2N0D866_RHISU</name>
<sequence length="65" mass="7116">MGSLNGLLTLTVIQLVVGFSIDSTIEPSPRFCALKFNIDVAMRTLVTTKNPVRLKSYVIPAYGLM</sequence>
<dbReference type="Proteomes" id="UP000232164">
    <property type="component" value="Unassembled WGS sequence"/>
</dbReference>
<dbReference type="EMBL" id="PIQN01000012">
    <property type="protein sequence ID" value="PKA42300.1"/>
    <property type="molecule type" value="Genomic_DNA"/>
</dbReference>
<reference evidence="1 2" key="1">
    <citation type="submission" date="2017-11" db="EMBL/GenBank/DDBJ databases">
        <authorList>
            <person name="Han C.G."/>
        </authorList>
    </citation>
    <scope>NUCLEOTIDE SEQUENCE [LARGE SCALE GENOMIC DNA]</scope>
    <source>
        <strain evidence="1 2">HCNT1</strain>
    </source>
</reference>
<reference evidence="1 2" key="2">
    <citation type="submission" date="2017-12" db="EMBL/GenBank/DDBJ databases">
        <title>Genome sequence of Rhizobium sullae HCNT1 isolated from Sulla coronaria nodules and featuring peculiar denitrification phenotypes.</title>
        <authorList>
            <person name="De Diego-Diaz B."/>
            <person name="Treu L."/>
            <person name="Campanaro S."/>
            <person name="Da Silva Duarte V."/>
            <person name="Basaglia M."/>
            <person name="Favaro L."/>
            <person name="Casella S."/>
            <person name="Squartini A."/>
        </authorList>
    </citation>
    <scope>NUCLEOTIDE SEQUENCE [LARGE SCALE GENOMIC DNA]</scope>
    <source>
        <strain evidence="1 2">HCNT1</strain>
    </source>
</reference>
<gene>
    <name evidence="1" type="ORF">CWR43_17255</name>
</gene>
<proteinExistence type="predicted"/>